<dbReference type="Proteomes" id="UP000199025">
    <property type="component" value="Unassembled WGS sequence"/>
</dbReference>
<feature type="compositionally biased region" description="Basic and acidic residues" evidence="1">
    <location>
        <begin position="40"/>
        <end position="57"/>
    </location>
</feature>
<protein>
    <recommendedName>
        <fullName evidence="5">DUF2637 domain-containing protein</fullName>
    </recommendedName>
</protein>
<evidence type="ECO:0000256" key="2">
    <source>
        <dbReference type="SAM" id="Phobius"/>
    </source>
</evidence>
<gene>
    <name evidence="3" type="ORF">SAMN05421835_110178</name>
</gene>
<dbReference type="OrthoDB" id="3214913at2"/>
<evidence type="ECO:0000313" key="4">
    <source>
        <dbReference type="Proteomes" id="UP000199025"/>
    </source>
</evidence>
<name>A0A1I3V6K9_9PSEU</name>
<keyword evidence="2" id="KW-1133">Transmembrane helix</keyword>
<organism evidence="3 4">
    <name type="scientific">Amycolatopsis sacchari</name>
    <dbReference type="NCBI Taxonomy" id="115433"/>
    <lineage>
        <taxon>Bacteria</taxon>
        <taxon>Bacillati</taxon>
        <taxon>Actinomycetota</taxon>
        <taxon>Actinomycetes</taxon>
        <taxon>Pseudonocardiales</taxon>
        <taxon>Pseudonocardiaceae</taxon>
        <taxon>Amycolatopsis</taxon>
    </lineage>
</organism>
<feature type="region of interest" description="Disordered" evidence="1">
    <location>
        <begin position="32"/>
        <end position="60"/>
    </location>
</feature>
<evidence type="ECO:0000313" key="3">
    <source>
        <dbReference type="EMBL" id="SFJ91194.1"/>
    </source>
</evidence>
<evidence type="ECO:0000256" key="1">
    <source>
        <dbReference type="SAM" id="MobiDB-lite"/>
    </source>
</evidence>
<feature type="region of interest" description="Disordered" evidence="1">
    <location>
        <begin position="281"/>
        <end position="374"/>
    </location>
</feature>
<feature type="transmembrane region" description="Helical" evidence="2">
    <location>
        <begin position="80"/>
        <end position="102"/>
    </location>
</feature>
<dbReference type="AlphaFoldDB" id="A0A1I3V6K9"/>
<evidence type="ECO:0008006" key="5">
    <source>
        <dbReference type="Google" id="ProtNLM"/>
    </source>
</evidence>
<feature type="compositionally biased region" description="Basic and acidic residues" evidence="1">
    <location>
        <begin position="363"/>
        <end position="374"/>
    </location>
</feature>
<feature type="transmembrane region" description="Helical" evidence="2">
    <location>
        <begin position="108"/>
        <end position="128"/>
    </location>
</feature>
<reference evidence="3 4" key="1">
    <citation type="submission" date="2016-10" db="EMBL/GenBank/DDBJ databases">
        <authorList>
            <person name="de Groot N.N."/>
        </authorList>
    </citation>
    <scope>NUCLEOTIDE SEQUENCE [LARGE SCALE GENOMIC DNA]</scope>
    <source>
        <strain evidence="3 4">DSM 44468</strain>
    </source>
</reference>
<dbReference type="RefSeq" id="WP_091509257.1">
    <property type="nucleotide sequence ID" value="NZ_FORP01000010.1"/>
</dbReference>
<dbReference type="EMBL" id="FORP01000010">
    <property type="protein sequence ID" value="SFJ91194.1"/>
    <property type="molecule type" value="Genomic_DNA"/>
</dbReference>
<proteinExistence type="predicted"/>
<keyword evidence="2" id="KW-0812">Transmembrane</keyword>
<keyword evidence="4" id="KW-1185">Reference proteome</keyword>
<sequence>MNWREERRADRIAEAQIRREEAAAQAQVRIAEQSAAAQQRRADEQARAEARRAEQDRRRGRRAARMARIRTWTSAHAVDLLIYPLALVSAVLAVPAMAAYGHQVYGNATGYALFCITELGMWAFALAVQITRHRNPERPVWALQLGVWAFAAVAFGVNALHGAERGFSPAVVMGIGSIAGVLAHQLITAGHLRSRLERTQARIERQAARKVARVQRTAVRQAVAEIATDGTARLVYAPGRYVIARSRVTRRPRLEAAIVPGLPTGESADWDRELADLLATHRPSIDPTDGTLGTGPVATLDPDPEQQKSTPNRSKVGGRPSRTIAQLRAELKRAMKARPGSIDPTSAESIRKALRCSPARARQLRDEHRQGGTK</sequence>
<dbReference type="STRING" id="115433.SAMN05421835_110178"/>
<keyword evidence="2" id="KW-0472">Membrane</keyword>
<accession>A0A1I3V6K9</accession>
<feature type="transmembrane region" description="Helical" evidence="2">
    <location>
        <begin position="140"/>
        <end position="160"/>
    </location>
</feature>
<feature type="transmembrane region" description="Helical" evidence="2">
    <location>
        <begin position="166"/>
        <end position="187"/>
    </location>
</feature>